<evidence type="ECO:0000313" key="1">
    <source>
        <dbReference type="Proteomes" id="UP000887565"/>
    </source>
</evidence>
<accession>A0A915I647</accession>
<dbReference type="Proteomes" id="UP000887565">
    <property type="component" value="Unplaced"/>
</dbReference>
<sequence>MQIEELDDQWCRHLHRSGVPQNDRNLINRLEQRAKGPGTPLADCKHRKILLGILQQCVHDDYLLLFHLFELAGIFFLERQKSCPLIGSDGLDQSLSLSKTLTCELGGGTTAENTCLADALRLETAGRVVRRACTKYSFKKLPKG</sequence>
<protein>
    <submittedName>
        <fullName evidence="2">Uncharacterized protein</fullName>
    </submittedName>
</protein>
<dbReference type="AlphaFoldDB" id="A0A915I647"/>
<name>A0A915I647_ROMCU</name>
<evidence type="ECO:0000313" key="2">
    <source>
        <dbReference type="WBParaSite" id="nRc.2.0.1.t09609-RA"/>
    </source>
</evidence>
<dbReference type="WBParaSite" id="nRc.2.0.1.t09609-RA">
    <property type="protein sequence ID" value="nRc.2.0.1.t09609-RA"/>
    <property type="gene ID" value="nRc.2.0.1.g09609"/>
</dbReference>
<keyword evidence="1" id="KW-1185">Reference proteome</keyword>
<organism evidence="1 2">
    <name type="scientific">Romanomermis culicivorax</name>
    <name type="common">Nematode worm</name>
    <dbReference type="NCBI Taxonomy" id="13658"/>
    <lineage>
        <taxon>Eukaryota</taxon>
        <taxon>Metazoa</taxon>
        <taxon>Ecdysozoa</taxon>
        <taxon>Nematoda</taxon>
        <taxon>Enoplea</taxon>
        <taxon>Dorylaimia</taxon>
        <taxon>Mermithida</taxon>
        <taxon>Mermithoidea</taxon>
        <taxon>Mermithidae</taxon>
        <taxon>Romanomermis</taxon>
    </lineage>
</organism>
<proteinExistence type="predicted"/>
<reference evidence="2" key="1">
    <citation type="submission" date="2022-11" db="UniProtKB">
        <authorList>
            <consortium name="WormBaseParasite"/>
        </authorList>
    </citation>
    <scope>IDENTIFICATION</scope>
</reference>